<organism evidence="4 5">
    <name type="scientific">Porphyridium purpureum</name>
    <name type="common">Red alga</name>
    <name type="synonym">Porphyridium cruentum</name>
    <dbReference type="NCBI Taxonomy" id="35688"/>
    <lineage>
        <taxon>Eukaryota</taxon>
        <taxon>Rhodophyta</taxon>
        <taxon>Bangiophyceae</taxon>
        <taxon>Porphyridiales</taxon>
        <taxon>Porphyridiaceae</taxon>
        <taxon>Porphyridium</taxon>
    </lineage>
</organism>
<keyword evidence="2 4" id="KW-0413">Isomerase</keyword>
<protein>
    <submittedName>
        <fullName evidence="4">Putative isomerase</fullName>
    </submittedName>
</protein>
<dbReference type="Pfam" id="PF10013">
    <property type="entry name" value="DUF2256"/>
    <property type="match status" value="1"/>
</dbReference>
<dbReference type="AlphaFoldDB" id="A0A5J4YN36"/>
<comment type="caution">
    <text evidence="4">The sequence shown here is derived from an EMBL/GenBank/DDBJ whole genome shotgun (WGS) entry which is preliminary data.</text>
</comment>
<dbReference type="SUPFAM" id="SSF54506">
    <property type="entry name" value="Diaminopimelate epimerase-like"/>
    <property type="match status" value="1"/>
</dbReference>
<evidence type="ECO:0000313" key="4">
    <source>
        <dbReference type="EMBL" id="KAA8492668.1"/>
    </source>
</evidence>
<dbReference type="GO" id="GO:0016853">
    <property type="term" value="F:isomerase activity"/>
    <property type="evidence" value="ECO:0007669"/>
    <property type="project" value="UniProtKB-KW"/>
</dbReference>
<proteinExistence type="inferred from homology"/>
<feature type="region of interest" description="Disordered" evidence="3">
    <location>
        <begin position="486"/>
        <end position="505"/>
    </location>
</feature>
<evidence type="ECO:0000313" key="5">
    <source>
        <dbReference type="Proteomes" id="UP000324585"/>
    </source>
</evidence>
<dbReference type="GO" id="GO:0005737">
    <property type="term" value="C:cytoplasm"/>
    <property type="evidence" value="ECO:0007669"/>
    <property type="project" value="TreeGrafter"/>
</dbReference>
<dbReference type="OrthoDB" id="75169at2759"/>
<gene>
    <name evidence="4" type="ORF">FVE85_8175</name>
</gene>
<dbReference type="InterPro" id="IPR017136">
    <property type="entry name" value="UCP037205"/>
</dbReference>
<dbReference type="PANTHER" id="PTHR13774">
    <property type="entry name" value="PHENAZINE BIOSYNTHESIS PROTEIN"/>
    <property type="match status" value="1"/>
</dbReference>
<name>A0A5J4YN36_PORPP</name>
<feature type="compositionally biased region" description="Basic and acidic residues" evidence="3">
    <location>
        <begin position="495"/>
        <end position="505"/>
    </location>
</feature>
<dbReference type="Proteomes" id="UP000324585">
    <property type="component" value="Unassembled WGS sequence"/>
</dbReference>
<dbReference type="PANTHER" id="PTHR13774:SF17">
    <property type="entry name" value="PHENAZINE BIOSYNTHESIS-LIKE DOMAIN-CONTAINING PROTEIN"/>
    <property type="match status" value="1"/>
</dbReference>
<evidence type="ECO:0000256" key="1">
    <source>
        <dbReference type="ARBA" id="ARBA00008270"/>
    </source>
</evidence>
<sequence>MARARGAPDCALAGDRITGIMAATVVASMDATVASIDLNAAVSSYIVNAFVIPGRPTSGNPAAVIIVPSHVNFQKVGLKMQQIAAQMGLSETAFVQKTAPPRGEADLPGPGETHALFYSIRWFTPAIEVDLCGHATLAPAAVLLELFPLASTVCFLSRRHGLLTVHAGALPDENTNDSPLGDNRLLWLSFPLSKLQPLTSTQHEADLPVLYRALGVAPEHVLSVLRSEYDLLVELDSASRVVRLRPDMDELSKVQTRGIIVSSLASDTHGHVDSAVQLVADRARVPGFDFVSRFFAPLVGIPEDPVTGSAHTALAAYYDAKLKRPSGEYSAAQMSERHGVITLQVVRESGRVMLGGSAFICVRGEMNSHLVLRPLPAFHLAGKRMADACTLFVGGPVGAASQLAAPGPRAASENRRVCATPSPIVLFARGRGGGKNPEGAMPRGVKKADLPSKICVVCARPFTWRKKWERCWDEVLTCSKRCQGERRNQSRQRTLPHDQLEDEPR</sequence>
<dbReference type="Pfam" id="PF02567">
    <property type="entry name" value="PhzC-PhzF"/>
    <property type="match status" value="1"/>
</dbReference>
<dbReference type="EMBL" id="VRMN01000009">
    <property type="protein sequence ID" value="KAA8492668.1"/>
    <property type="molecule type" value="Genomic_DNA"/>
</dbReference>
<accession>A0A5J4YN36</accession>
<reference evidence="5" key="1">
    <citation type="journal article" date="2019" name="Nat. Commun.">
        <title>Expansion of phycobilisome linker gene families in mesophilic red algae.</title>
        <authorList>
            <person name="Lee J."/>
            <person name="Kim D."/>
            <person name="Bhattacharya D."/>
            <person name="Yoon H.S."/>
        </authorList>
    </citation>
    <scope>NUCLEOTIDE SEQUENCE [LARGE SCALE GENOMIC DNA]</scope>
    <source>
        <strain evidence="5">CCMP 1328</strain>
    </source>
</reference>
<dbReference type="InterPro" id="IPR003719">
    <property type="entry name" value="Phenazine_PhzF-like"/>
</dbReference>
<evidence type="ECO:0000256" key="3">
    <source>
        <dbReference type="SAM" id="MobiDB-lite"/>
    </source>
</evidence>
<dbReference type="Gene3D" id="3.10.310.10">
    <property type="entry name" value="Diaminopimelate Epimerase, Chain A, domain 1"/>
    <property type="match status" value="2"/>
</dbReference>
<keyword evidence="5" id="KW-1185">Reference proteome</keyword>
<comment type="similarity">
    <text evidence="1">Belongs to the PhzF family.</text>
</comment>
<evidence type="ECO:0000256" key="2">
    <source>
        <dbReference type="ARBA" id="ARBA00023235"/>
    </source>
</evidence>